<accession>A0A6J7JVR1</accession>
<organism evidence="3">
    <name type="scientific">freshwater metagenome</name>
    <dbReference type="NCBI Taxonomy" id="449393"/>
    <lineage>
        <taxon>unclassified sequences</taxon>
        <taxon>metagenomes</taxon>
        <taxon>ecological metagenomes</taxon>
    </lineage>
</organism>
<sequence>MSAATHLEAPASRRTDVASSAPVDLPPRLRVVPRGTPRLGRNAFGLLIGALLGCGLMAVLLLNTVLAQGAFAIHSLEQEATALEIQQQALEQEVALLDTPGSLARRARDLGMVRSPLAAFLRLRDGQVLGVPTVTPGRPRILGRAIFATPATPLSPFPPATPATPTVPGDGAVATGDGAIAQVEGRTP</sequence>
<dbReference type="EMBL" id="CAFBNF010000129">
    <property type="protein sequence ID" value="CAB4947003.1"/>
    <property type="molecule type" value="Genomic_DNA"/>
</dbReference>
<gene>
    <name evidence="3" type="ORF">UFOPK3773_01187</name>
</gene>
<feature type="region of interest" description="Disordered" evidence="1">
    <location>
        <begin position="1"/>
        <end position="21"/>
    </location>
</feature>
<keyword evidence="2" id="KW-0472">Membrane</keyword>
<proteinExistence type="predicted"/>
<evidence type="ECO:0000313" key="3">
    <source>
        <dbReference type="EMBL" id="CAB4947003.1"/>
    </source>
</evidence>
<keyword evidence="2" id="KW-1133">Transmembrane helix</keyword>
<protein>
    <submittedName>
        <fullName evidence="3">Unannotated protein</fullName>
    </submittedName>
</protein>
<feature type="transmembrane region" description="Helical" evidence="2">
    <location>
        <begin position="43"/>
        <end position="66"/>
    </location>
</feature>
<name>A0A6J7JVR1_9ZZZZ</name>
<dbReference type="AlphaFoldDB" id="A0A6J7JVR1"/>
<keyword evidence="2" id="KW-0812">Transmembrane</keyword>
<evidence type="ECO:0000256" key="2">
    <source>
        <dbReference type="SAM" id="Phobius"/>
    </source>
</evidence>
<reference evidence="3" key="1">
    <citation type="submission" date="2020-05" db="EMBL/GenBank/DDBJ databases">
        <authorList>
            <person name="Chiriac C."/>
            <person name="Salcher M."/>
            <person name="Ghai R."/>
            <person name="Kavagutti S V."/>
        </authorList>
    </citation>
    <scope>NUCLEOTIDE SEQUENCE</scope>
</reference>
<evidence type="ECO:0000256" key="1">
    <source>
        <dbReference type="SAM" id="MobiDB-lite"/>
    </source>
</evidence>